<evidence type="ECO:0000256" key="2">
    <source>
        <dbReference type="ARBA" id="ARBA00023012"/>
    </source>
</evidence>
<dbReference type="SMART" id="SM00862">
    <property type="entry name" value="Trans_reg_C"/>
    <property type="match status" value="1"/>
</dbReference>
<evidence type="ECO:0000256" key="5">
    <source>
        <dbReference type="ARBA" id="ARBA00023163"/>
    </source>
</evidence>
<sequence length="325" mass="36546">MEVFSSHFPGKQCAPAVAEVSMPRRCQNFHAQAALVPGAEDALPRVKKSSQQMYDFSGESVDTLPHQSIRPEESGKRMAQLEAKAAIKVAVIEDDLPTSNQLKGWIEAARPGIQVDQWFSRDDAEAAIERESYDLVVLDIELGRERHAGVAIINAINKSRATPVLVVSAMPATIYRSIMKALDAWDYLQKATFEESDFIDTFLEILRAAKDRQQHRQKEQAAAPAGNELSIDPLRQRTPIWRGQRINLPLTAQRILAALFASRGQVVSYEDLYQVVKSGQNRDNIRKHVSTIRDAFREIDPGFECIENVPMRGFRWTDEAPGKHK</sequence>
<dbReference type="PANTHER" id="PTHR48111">
    <property type="entry name" value="REGULATOR OF RPOS"/>
    <property type="match status" value="1"/>
</dbReference>
<keyword evidence="4" id="KW-0238">DNA-binding</keyword>
<evidence type="ECO:0000313" key="9">
    <source>
        <dbReference type="Proteomes" id="UP000637423"/>
    </source>
</evidence>
<evidence type="ECO:0000256" key="3">
    <source>
        <dbReference type="ARBA" id="ARBA00023015"/>
    </source>
</evidence>
<accession>A0A916XQN9</accession>
<dbReference type="PANTHER" id="PTHR48111:SF1">
    <property type="entry name" value="TWO-COMPONENT RESPONSE REGULATOR ORR33"/>
    <property type="match status" value="1"/>
</dbReference>
<dbReference type="InterPro" id="IPR001789">
    <property type="entry name" value="Sig_transdc_resp-reg_receiver"/>
</dbReference>
<reference evidence="8" key="2">
    <citation type="submission" date="2020-09" db="EMBL/GenBank/DDBJ databases">
        <authorList>
            <person name="Sun Q."/>
            <person name="Zhou Y."/>
        </authorList>
    </citation>
    <scope>NUCLEOTIDE SEQUENCE</scope>
    <source>
        <strain evidence="8">CGMCC 1.10998</strain>
    </source>
</reference>
<feature type="modified residue" description="4-aspartylphosphate" evidence="6">
    <location>
        <position position="139"/>
    </location>
</feature>
<keyword evidence="1 6" id="KW-0597">Phosphoprotein</keyword>
<dbReference type="Pfam" id="PF00486">
    <property type="entry name" value="Trans_reg_C"/>
    <property type="match status" value="1"/>
</dbReference>
<feature type="domain" description="Response regulatory" evidence="7">
    <location>
        <begin position="88"/>
        <end position="205"/>
    </location>
</feature>
<dbReference type="GO" id="GO:0006355">
    <property type="term" value="P:regulation of DNA-templated transcription"/>
    <property type="evidence" value="ECO:0007669"/>
    <property type="project" value="InterPro"/>
</dbReference>
<keyword evidence="2" id="KW-0902">Two-component regulatory system</keyword>
<name>A0A916XQN9_9BURK</name>
<dbReference type="InterPro" id="IPR016032">
    <property type="entry name" value="Sig_transdc_resp-reg_C-effctor"/>
</dbReference>
<keyword evidence="9" id="KW-1185">Reference proteome</keyword>
<dbReference type="SUPFAM" id="SSF46894">
    <property type="entry name" value="C-terminal effector domain of the bipartite response regulators"/>
    <property type="match status" value="1"/>
</dbReference>
<dbReference type="EMBL" id="BMED01000006">
    <property type="protein sequence ID" value="GGC95981.1"/>
    <property type="molecule type" value="Genomic_DNA"/>
</dbReference>
<proteinExistence type="predicted"/>
<evidence type="ECO:0000256" key="6">
    <source>
        <dbReference type="PROSITE-ProRule" id="PRU00169"/>
    </source>
</evidence>
<evidence type="ECO:0000256" key="4">
    <source>
        <dbReference type="ARBA" id="ARBA00023125"/>
    </source>
</evidence>
<dbReference type="AlphaFoldDB" id="A0A916XQN9"/>
<dbReference type="CDD" id="cd00383">
    <property type="entry name" value="trans_reg_C"/>
    <property type="match status" value="1"/>
</dbReference>
<dbReference type="Pfam" id="PF00072">
    <property type="entry name" value="Response_reg"/>
    <property type="match status" value="1"/>
</dbReference>
<reference evidence="8" key="1">
    <citation type="journal article" date="2014" name="Int. J. Syst. Evol. Microbiol.">
        <title>Complete genome sequence of Corynebacterium casei LMG S-19264T (=DSM 44701T), isolated from a smear-ripened cheese.</title>
        <authorList>
            <consortium name="US DOE Joint Genome Institute (JGI-PGF)"/>
            <person name="Walter F."/>
            <person name="Albersmeier A."/>
            <person name="Kalinowski J."/>
            <person name="Ruckert C."/>
        </authorList>
    </citation>
    <scope>NUCLEOTIDE SEQUENCE</scope>
    <source>
        <strain evidence="8">CGMCC 1.10998</strain>
    </source>
</reference>
<dbReference type="Gene3D" id="3.40.50.2300">
    <property type="match status" value="1"/>
</dbReference>
<dbReference type="InterPro" id="IPR011006">
    <property type="entry name" value="CheY-like_superfamily"/>
</dbReference>
<protein>
    <recommendedName>
        <fullName evidence="7">Response regulatory domain-containing protein</fullName>
    </recommendedName>
</protein>
<dbReference type="PROSITE" id="PS50110">
    <property type="entry name" value="RESPONSE_REGULATORY"/>
    <property type="match status" value="1"/>
</dbReference>
<comment type="caution">
    <text evidence="8">The sequence shown here is derived from an EMBL/GenBank/DDBJ whole genome shotgun (WGS) entry which is preliminary data.</text>
</comment>
<gene>
    <name evidence="8" type="ORF">GCM10011396_49230</name>
</gene>
<dbReference type="GO" id="GO:0000976">
    <property type="term" value="F:transcription cis-regulatory region binding"/>
    <property type="evidence" value="ECO:0007669"/>
    <property type="project" value="TreeGrafter"/>
</dbReference>
<dbReference type="InterPro" id="IPR001867">
    <property type="entry name" value="OmpR/PhoB-type_DNA-bd"/>
</dbReference>
<dbReference type="GO" id="GO:0005829">
    <property type="term" value="C:cytosol"/>
    <property type="evidence" value="ECO:0007669"/>
    <property type="project" value="TreeGrafter"/>
</dbReference>
<dbReference type="Gene3D" id="1.10.10.10">
    <property type="entry name" value="Winged helix-like DNA-binding domain superfamily/Winged helix DNA-binding domain"/>
    <property type="match status" value="1"/>
</dbReference>
<dbReference type="GO" id="GO:0000156">
    <property type="term" value="F:phosphorelay response regulator activity"/>
    <property type="evidence" value="ECO:0007669"/>
    <property type="project" value="TreeGrafter"/>
</dbReference>
<evidence type="ECO:0000313" key="8">
    <source>
        <dbReference type="EMBL" id="GGC95981.1"/>
    </source>
</evidence>
<evidence type="ECO:0000256" key="1">
    <source>
        <dbReference type="ARBA" id="ARBA00022553"/>
    </source>
</evidence>
<dbReference type="GO" id="GO:0032993">
    <property type="term" value="C:protein-DNA complex"/>
    <property type="evidence" value="ECO:0007669"/>
    <property type="project" value="TreeGrafter"/>
</dbReference>
<dbReference type="SUPFAM" id="SSF52172">
    <property type="entry name" value="CheY-like"/>
    <property type="match status" value="1"/>
</dbReference>
<organism evidence="8 9">
    <name type="scientific">Undibacterium terreum</name>
    <dbReference type="NCBI Taxonomy" id="1224302"/>
    <lineage>
        <taxon>Bacteria</taxon>
        <taxon>Pseudomonadati</taxon>
        <taxon>Pseudomonadota</taxon>
        <taxon>Betaproteobacteria</taxon>
        <taxon>Burkholderiales</taxon>
        <taxon>Oxalobacteraceae</taxon>
        <taxon>Undibacterium</taxon>
    </lineage>
</organism>
<keyword evidence="5" id="KW-0804">Transcription</keyword>
<dbReference type="Proteomes" id="UP000637423">
    <property type="component" value="Unassembled WGS sequence"/>
</dbReference>
<evidence type="ECO:0000259" key="7">
    <source>
        <dbReference type="PROSITE" id="PS50110"/>
    </source>
</evidence>
<dbReference type="InterPro" id="IPR036388">
    <property type="entry name" value="WH-like_DNA-bd_sf"/>
</dbReference>
<keyword evidence="3" id="KW-0805">Transcription regulation</keyword>
<dbReference type="SMART" id="SM00448">
    <property type="entry name" value="REC"/>
    <property type="match status" value="1"/>
</dbReference>
<dbReference type="InterPro" id="IPR039420">
    <property type="entry name" value="WalR-like"/>
</dbReference>